<accession>A0A090MB33</accession>
<dbReference type="RefSeq" id="XP_022840122.1">
    <property type="nucleotide sequence ID" value="XM_022982902.1"/>
</dbReference>
<sequence length="136" mass="14720">MRARTRTRARAMLRRAFADAARRGYATISVTVVRDGARHAIDGRVGETLAQALARNAELRSSAPTMSIARGPDAHVLIPDAFLEKMPALDAMELDKLEDVAVDMGANSRLASQVTLTKDVDGLVCAISKLYPENPM</sequence>
<dbReference type="SUPFAM" id="SSF54292">
    <property type="entry name" value="2Fe-2S ferredoxin-like"/>
    <property type="match status" value="1"/>
</dbReference>
<evidence type="ECO:0000313" key="2">
    <source>
        <dbReference type="Proteomes" id="UP000009170"/>
    </source>
</evidence>
<dbReference type="OrthoDB" id="268593at2759"/>
<dbReference type="InterPro" id="IPR012675">
    <property type="entry name" value="Beta-grasp_dom_sf"/>
</dbReference>
<evidence type="ECO:0000313" key="1">
    <source>
        <dbReference type="EMBL" id="CEF99942.1"/>
    </source>
</evidence>
<dbReference type="AlphaFoldDB" id="A0A090MB33"/>
<organism evidence="1 2">
    <name type="scientific">Ostreococcus tauri</name>
    <name type="common">Marine green alga</name>
    <dbReference type="NCBI Taxonomy" id="70448"/>
    <lineage>
        <taxon>Eukaryota</taxon>
        <taxon>Viridiplantae</taxon>
        <taxon>Chlorophyta</taxon>
        <taxon>Mamiellophyceae</taxon>
        <taxon>Mamiellales</taxon>
        <taxon>Bathycoccaceae</taxon>
        <taxon>Ostreococcus</taxon>
    </lineage>
</organism>
<gene>
    <name evidence="1" type="ORF">OT_ostta12g02500</name>
</gene>
<dbReference type="Gene3D" id="3.10.20.30">
    <property type="match status" value="1"/>
</dbReference>
<dbReference type="InterPro" id="IPR036010">
    <property type="entry name" value="2Fe-2S_ferredoxin-like_sf"/>
</dbReference>
<dbReference type="GO" id="GO:0051536">
    <property type="term" value="F:iron-sulfur cluster binding"/>
    <property type="evidence" value="ECO:0007669"/>
    <property type="project" value="InterPro"/>
</dbReference>
<name>A0A090MB33_OSTTA</name>
<keyword evidence="2" id="KW-1185">Reference proteome</keyword>
<protein>
    <submittedName>
        <fullName evidence="1">2Fe-2S ferredoxin-type domain</fullName>
    </submittedName>
</protein>
<dbReference type="GeneID" id="34946307"/>
<dbReference type="KEGG" id="ota:OT_ostta12g02500"/>
<dbReference type="InParanoid" id="A0A090MB33"/>
<reference evidence="1 2" key="2">
    <citation type="journal article" date="2014" name="BMC Genomics">
        <title>An improved genome of the model marine alga Ostreococcus tauri unfolds by assessing Illumina de novo assemblies.</title>
        <authorList>
            <person name="Blanc-Mathieu R."/>
            <person name="Verhelst B."/>
            <person name="Derelle E."/>
            <person name="Rombauts S."/>
            <person name="Bouget F.Y."/>
            <person name="Carre I."/>
            <person name="Chateau A."/>
            <person name="Eyre-Walker A."/>
            <person name="Grimsley N."/>
            <person name="Moreau H."/>
            <person name="Piegu B."/>
            <person name="Rivals E."/>
            <person name="Schackwitz W."/>
            <person name="Van de Peer Y."/>
            <person name="Piganeau G."/>
        </authorList>
    </citation>
    <scope>NUCLEOTIDE SEQUENCE [LARGE SCALE GENOMIC DNA]</scope>
    <source>
        <strain evidence="2">OTTH 0595 / CCAP 157/2 / RCC745</strain>
    </source>
</reference>
<reference evidence="2" key="1">
    <citation type="journal article" date="2006" name="Proc. Natl. Acad. Sci. U.S.A.">
        <title>Genome analysis of the smallest free-living eukaryote Ostreococcus tauri unveils many unique features.</title>
        <authorList>
            <person name="Derelle E."/>
            <person name="Ferraz C."/>
            <person name="Rombauts S."/>
            <person name="Rouze P."/>
            <person name="Worden A.Z."/>
            <person name="Robbens S."/>
            <person name="Partensky F."/>
            <person name="Degroeve S."/>
            <person name="Echeynie S."/>
            <person name="Cooke R."/>
            <person name="Saeys Y."/>
            <person name="Wuyts J."/>
            <person name="Jabbari K."/>
            <person name="Bowler C."/>
            <person name="Panaud O."/>
            <person name="Piegu B."/>
            <person name="Ball S.G."/>
            <person name="Ral J.-P."/>
            <person name="Bouget F.-Y."/>
            <person name="Piganeau G."/>
            <person name="De Baets B."/>
            <person name="Picard A."/>
            <person name="Delseny M."/>
            <person name="Demaille J."/>
            <person name="Van de Peer Y."/>
            <person name="Moreau H."/>
        </authorList>
    </citation>
    <scope>NUCLEOTIDE SEQUENCE [LARGE SCALE GENOMIC DNA]</scope>
    <source>
        <strain evidence="2">OTTH 0595 / CCAP 157/2 / RCC745</strain>
    </source>
</reference>
<comment type="caution">
    <text evidence="1">The sequence shown here is derived from an EMBL/GenBank/DDBJ whole genome shotgun (WGS) entry which is preliminary data.</text>
</comment>
<dbReference type="EMBL" id="CAID01000012">
    <property type="protein sequence ID" value="CEF99942.1"/>
    <property type="molecule type" value="Genomic_DNA"/>
</dbReference>
<dbReference type="STRING" id="70448.A0A090MB33"/>
<proteinExistence type="predicted"/>
<dbReference type="Proteomes" id="UP000009170">
    <property type="component" value="Unassembled WGS sequence"/>
</dbReference>